<dbReference type="CDD" id="cd00293">
    <property type="entry name" value="USP-like"/>
    <property type="match status" value="1"/>
</dbReference>
<dbReference type="InterPro" id="IPR006015">
    <property type="entry name" value="Universal_stress_UspA"/>
</dbReference>
<dbReference type="PRINTS" id="PR01438">
    <property type="entry name" value="UNVRSLSTRESS"/>
</dbReference>
<dbReference type="InterPro" id="IPR006016">
    <property type="entry name" value="UspA"/>
</dbReference>
<reference evidence="3 4" key="1">
    <citation type="submission" date="2018-03" db="EMBL/GenBank/DDBJ databases">
        <title>Adhaeribacter sp. HMF7605 Genome sequencing and assembly.</title>
        <authorList>
            <person name="Kang H."/>
            <person name="Kang J."/>
            <person name="Cha I."/>
            <person name="Kim H."/>
            <person name="Joh K."/>
        </authorList>
    </citation>
    <scope>NUCLEOTIDE SEQUENCE [LARGE SCALE GENOMIC DNA]</scope>
    <source>
        <strain evidence="3 4">HMF7605</strain>
    </source>
</reference>
<evidence type="ECO:0000259" key="2">
    <source>
        <dbReference type="Pfam" id="PF00582"/>
    </source>
</evidence>
<dbReference type="Gene3D" id="3.40.50.12370">
    <property type="match status" value="1"/>
</dbReference>
<dbReference type="PANTHER" id="PTHR46268:SF6">
    <property type="entry name" value="UNIVERSAL STRESS PROTEIN UP12"/>
    <property type="match status" value="1"/>
</dbReference>
<name>A0A2T2YEA0_9BACT</name>
<feature type="domain" description="UspA" evidence="2">
    <location>
        <begin position="155"/>
        <end position="277"/>
    </location>
</feature>
<dbReference type="SUPFAM" id="SSF52402">
    <property type="entry name" value="Adenine nucleotide alpha hydrolases-like"/>
    <property type="match status" value="2"/>
</dbReference>
<keyword evidence="4" id="KW-1185">Reference proteome</keyword>
<gene>
    <name evidence="3" type="ORF">AHMF7605_10080</name>
</gene>
<evidence type="ECO:0000256" key="1">
    <source>
        <dbReference type="ARBA" id="ARBA00008791"/>
    </source>
</evidence>
<protein>
    <submittedName>
        <fullName evidence="3">Universal stress protein</fullName>
    </submittedName>
</protein>
<dbReference type="PANTHER" id="PTHR46268">
    <property type="entry name" value="STRESS RESPONSE PROTEIN NHAX"/>
    <property type="match status" value="1"/>
</dbReference>
<evidence type="ECO:0000313" key="4">
    <source>
        <dbReference type="Proteomes" id="UP000240357"/>
    </source>
</evidence>
<evidence type="ECO:0000313" key="3">
    <source>
        <dbReference type="EMBL" id="PSR53841.1"/>
    </source>
</evidence>
<proteinExistence type="inferred from homology"/>
<dbReference type="Pfam" id="PF00582">
    <property type="entry name" value="Usp"/>
    <property type="match status" value="2"/>
</dbReference>
<dbReference type="Proteomes" id="UP000240357">
    <property type="component" value="Unassembled WGS sequence"/>
</dbReference>
<organism evidence="3 4">
    <name type="scientific">Adhaeribacter arboris</name>
    <dbReference type="NCBI Taxonomy" id="2072846"/>
    <lineage>
        <taxon>Bacteria</taxon>
        <taxon>Pseudomonadati</taxon>
        <taxon>Bacteroidota</taxon>
        <taxon>Cytophagia</taxon>
        <taxon>Cytophagales</taxon>
        <taxon>Hymenobacteraceae</taxon>
        <taxon>Adhaeribacter</taxon>
    </lineage>
</organism>
<dbReference type="AlphaFoldDB" id="A0A2T2YEA0"/>
<sequence>MKKIICPTDFSKTATNAVEVAALVAHHLQASLTLLHVIHLPLIGTTETAMEATEVLETQKQHAIEKLTHICQHLTQKYGHGFCAYDFIVKEALLADAVKNMCRHDSFDLVVIGTTGGGNSLEEILIGSNTQAVIEGVKCPVLAVPAKTPIQPFSHMVFASNYQPEDADAIRQLLQLANIFKAEVEIVHVSHKESTDGQSKANKFRENLQTQLPDTTLRFQEIIHPDEVDGLKKFLTTTQADLLVILKKHKGFLSNLFSQSLSEQMAYQTKLPLLVYHA</sequence>
<comment type="caution">
    <text evidence="3">The sequence shown here is derived from an EMBL/GenBank/DDBJ whole genome shotgun (WGS) entry which is preliminary data.</text>
</comment>
<dbReference type="EMBL" id="PYFT01000001">
    <property type="protein sequence ID" value="PSR53841.1"/>
    <property type="molecule type" value="Genomic_DNA"/>
</dbReference>
<feature type="domain" description="UspA" evidence="2">
    <location>
        <begin position="1"/>
        <end position="145"/>
    </location>
</feature>
<accession>A0A2T2YEA0</accession>
<comment type="similarity">
    <text evidence="1">Belongs to the universal stress protein A family.</text>
</comment>
<dbReference type="RefSeq" id="WP_106928882.1">
    <property type="nucleotide sequence ID" value="NZ_PYFT01000001.1"/>
</dbReference>
<dbReference type="OrthoDB" id="1522603at2"/>